<protein>
    <submittedName>
        <fullName evidence="1">Uncharacterized protein</fullName>
    </submittedName>
</protein>
<evidence type="ECO:0000313" key="2">
    <source>
        <dbReference type="Proteomes" id="UP000653644"/>
    </source>
</evidence>
<keyword evidence="2" id="KW-1185">Reference proteome</keyword>
<gene>
    <name evidence="1" type="ORF">GCM10010345_11810</name>
</gene>
<accession>A0ABQ3CH67</accession>
<reference evidence="2" key="1">
    <citation type="journal article" date="2019" name="Int. J. Syst. Evol. Microbiol.">
        <title>The Global Catalogue of Microorganisms (GCM) 10K type strain sequencing project: providing services to taxonomists for standard genome sequencing and annotation.</title>
        <authorList>
            <consortium name="The Broad Institute Genomics Platform"/>
            <consortium name="The Broad Institute Genome Sequencing Center for Infectious Disease"/>
            <person name="Wu L."/>
            <person name="Ma J."/>
        </authorList>
    </citation>
    <scope>NUCLEOTIDE SEQUENCE [LARGE SCALE GENOMIC DNA]</scope>
    <source>
        <strain evidence="2">JCM 4733</strain>
    </source>
</reference>
<name>A0ABQ3CH67_9ACTN</name>
<dbReference type="RefSeq" id="WP_189882931.1">
    <property type="nucleotide sequence ID" value="NZ_BMVN01000003.1"/>
</dbReference>
<dbReference type="Proteomes" id="UP000653644">
    <property type="component" value="Unassembled WGS sequence"/>
</dbReference>
<dbReference type="EMBL" id="BMVN01000003">
    <property type="protein sequence ID" value="GHA09029.1"/>
    <property type="molecule type" value="Genomic_DNA"/>
</dbReference>
<evidence type="ECO:0000313" key="1">
    <source>
        <dbReference type="EMBL" id="GHA09029.1"/>
    </source>
</evidence>
<proteinExistence type="predicted"/>
<sequence>MSAGVHPLVTPVMGDAHAQWCPRCKAYTVACAPLYLLTPAGVTRAQVYALCEICDLDGPEVTRG</sequence>
<organism evidence="1 2">
    <name type="scientific">Streptomyces canarius</name>
    <dbReference type="NCBI Taxonomy" id="285453"/>
    <lineage>
        <taxon>Bacteria</taxon>
        <taxon>Bacillati</taxon>
        <taxon>Actinomycetota</taxon>
        <taxon>Actinomycetes</taxon>
        <taxon>Kitasatosporales</taxon>
        <taxon>Streptomycetaceae</taxon>
        <taxon>Streptomyces</taxon>
    </lineage>
</organism>
<comment type="caution">
    <text evidence="1">The sequence shown here is derived from an EMBL/GenBank/DDBJ whole genome shotgun (WGS) entry which is preliminary data.</text>
</comment>